<reference evidence="3" key="1">
    <citation type="submission" date="2017-09" db="EMBL/GenBank/DDBJ databases">
        <title>Arcobacter canalis sp. nov., a new species isolated from a water canal contaminated with urban sewage.</title>
        <authorList>
            <person name="Perez-Cataluna A."/>
            <person name="Salas-Masso N."/>
            <person name="Figueras M.J."/>
        </authorList>
    </citation>
    <scope>NUCLEOTIDE SEQUENCE [LARGE SCALE GENOMIC DNA]</scope>
    <source>
        <strain evidence="3">CECT 7727</strain>
    </source>
</reference>
<evidence type="ECO:0000313" key="1">
    <source>
        <dbReference type="EMBL" id="AXX88176.1"/>
    </source>
</evidence>
<dbReference type="EMBL" id="NXAO01000038">
    <property type="protein sequence ID" value="PHO15096.1"/>
    <property type="molecule type" value="Genomic_DNA"/>
</dbReference>
<evidence type="ECO:0000313" key="2">
    <source>
        <dbReference type="EMBL" id="PHO15096.1"/>
    </source>
</evidence>
<evidence type="ECO:0000313" key="4">
    <source>
        <dbReference type="Proteomes" id="UP000264693"/>
    </source>
</evidence>
<dbReference type="RefSeq" id="WP_099311324.1">
    <property type="nucleotide sequence ID" value="NZ_CP032101.1"/>
</dbReference>
<reference evidence="1 4" key="3">
    <citation type="submission" date="2018-08" db="EMBL/GenBank/DDBJ databases">
        <title>Complete genome of the Arcobacter marinus type strain JCM 15502.</title>
        <authorList>
            <person name="Miller W.G."/>
            <person name="Yee E."/>
            <person name="Huynh S."/>
            <person name="Parker C.T."/>
        </authorList>
    </citation>
    <scope>NUCLEOTIDE SEQUENCE [LARGE SCALE GENOMIC DNA]</scope>
    <source>
        <strain evidence="1 4">JCM 15502</strain>
    </source>
</reference>
<name>A0A347TNJ8_9BACT</name>
<dbReference type="AlphaFoldDB" id="A0A347TNJ8"/>
<reference evidence="2" key="2">
    <citation type="submission" date="2017-09" db="EMBL/GenBank/DDBJ databases">
        <authorList>
            <person name="Perez-Cataluna A."/>
            <person name="Figueras M.J."/>
            <person name="Salas-Masso N."/>
        </authorList>
    </citation>
    <scope>NUCLEOTIDE SEQUENCE</scope>
    <source>
        <strain evidence="2">CECT 7727</strain>
    </source>
</reference>
<dbReference type="Proteomes" id="UP000224740">
    <property type="component" value="Unassembled WGS sequence"/>
</dbReference>
<dbReference type="Proteomes" id="UP000264693">
    <property type="component" value="Chromosome"/>
</dbReference>
<dbReference type="EMBL" id="CP032101">
    <property type="protein sequence ID" value="AXX88176.1"/>
    <property type="molecule type" value="Genomic_DNA"/>
</dbReference>
<gene>
    <name evidence="1" type="ORF">AMRN_2475</name>
    <name evidence="2" type="ORF">CPH92_08595</name>
</gene>
<proteinExistence type="predicted"/>
<sequence length="79" mass="9287">MKKIVLLCFITLFTYAKDNIIQPKKCEIVKLSNFTTLVSCHKLDYIVQTKEARRDDEDNIKKITVLTKQDSKIIIKKRD</sequence>
<dbReference type="KEGG" id="amar:AMRN_2475"/>
<keyword evidence="3" id="KW-1185">Reference proteome</keyword>
<organism evidence="1 4">
    <name type="scientific">Malaciobacter marinus</name>
    <dbReference type="NCBI Taxonomy" id="505249"/>
    <lineage>
        <taxon>Bacteria</taxon>
        <taxon>Pseudomonadati</taxon>
        <taxon>Campylobacterota</taxon>
        <taxon>Epsilonproteobacteria</taxon>
        <taxon>Campylobacterales</taxon>
        <taxon>Arcobacteraceae</taxon>
        <taxon>Malaciobacter</taxon>
    </lineage>
</organism>
<accession>A0A347TNJ8</accession>
<protein>
    <submittedName>
        <fullName evidence="1">Uncharacterized protein</fullName>
    </submittedName>
</protein>
<evidence type="ECO:0000313" key="3">
    <source>
        <dbReference type="Proteomes" id="UP000224740"/>
    </source>
</evidence>